<keyword evidence="1" id="KW-0812">Transmembrane</keyword>
<dbReference type="Pfam" id="PF11003">
    <property type="entry name" value="DUF2842"/>
    <property type="match status" value="1"/>
</dbReference>
<keyword evidence="3" id="KW-1185">Reference proteome</keyword>
<sequence>MPIRMRKFVGMLALLALVVLYALVSTAVAVAVLAERGTLVHLAYYLVTGLLWVLPAMLLIRWMEGRPRGEE</sequence>
<dbReference type="InterPro" id="IPR021265">
    <property type="entry name" value="DUF2842"/>
</dbReference>
<feature type="transmembrane region" description="Helical" evidence="1">
    <location>
        <begin position="39"/>
        <end position="60"/>
    </location>
</feature>
<keyword evidence="1" id="KW-0472">Membrane</keyword>
<dbReference type="RefSeq" id="WP_261520941.1">
    <property type="nucleotide sequence ID" value="NZ_JAODNW010000014.1"/>
</dbReference>
<keyword evidence="1" id="KW-1133">Transmembrane helix</keyword>
<evidence type="ECO:0000256" key="1">
    <source>
        <dbReference type="SAM" id="Phobius"/>
    </source>
</evidence>
<gene>
    <name evidence="2" type="ORF">ACFFJ2_04805</name>
</gene>
<dbReference type="EMBL" id="JBHLXD010000005">
    <property type="protein sequence ID" value="MFC0207718.1"/>
    <property type="molecule type" value="Genomic_DNA"/>
</dbReference>
<comment type="caution">
    <text evidence="2">The sequence shown here is derived from an EMBL/GenBank/DDBJ whole genome shotgun (WGS) entry which is preliminary data.</text>
</comment>
<name>A0ABV6D4Z5_9HYPH</name>
<organism evidence="2 3">
    <name type="scientific">Chelativorans intermedius</name>
    <dbReference type="NCBI Taxonomy" id="515947"/>
    <lineage>
        <taxon>Bacteria</taxon>
        <taxon>Pseudomonadati</taxon>
        <taxon>Pseudomonadota</taxon>
        <taxon>Alphaproteobacteria</taxon>
        <taxon>Hyphomicrobiales</taxon>
        <taxon>Phyllobacteriaceae</taxon>
        <taxon>Chelativorans</taxon>
    </lineage>
</organism>
<reference evidence="2 3" key="1">
    <citation type="submission" date="2024-09" db="EMBL/GenBank/DDBJ databases">
        <authorList>
            <person name="Sun Q."/>
            <person name="Mori K."/>
        </authorList>
    </citation>
    <scope>NUCLEOTIDE SEQUENCE [LARGE SCALE GENOMIC DNA]</scope>
    <source>
        <strain evidence="2 3">CCM 8543</strain>
    </source>
</reference>
<dbReference type="Proteomes" id="UP001589755">
    <property type="component" value="Unassembled WGS sequence"/>
</dbReference>
<evidence type="ECO:0000313" key="3">
    <source>
        <dbReference type="Proteomes" id="UP001589755"/>
    </source>
</evidence>
<evidence type="ECO:0000313" key="2">
    <source>
        <dbReference type="EMBL" id="MFC0207718.1"/>
    </source>
</evidence>
<proteinExistence type="predicted"/>
<accession>A0ABV6D4Z5</accession>
<protein>
    <submittedName>
        <fullName evidence="2">DUF2842 domain-containing protein</fullName>
    </submittedName>
</protein>